<proteinExistence type="predicted"/>
<dbReference type="CDD" id="cd07824">
    <property type="entry name" value="SRPBCC_6"/>
    <property type="match status" value="1"/>
</dbReference>
<dbReference type="AlphaFoldDB" id="A0A975T8R5"/>
<accession>A0A975T8R5</accession>
<dbReference type="KEGG" id="rsin:B6N60_03026"/>
<dbReference type="InterPro" id="IPR019587">
    <property type="entry name" value="Polyketide_cyclase/dehydratase"/>
</dbReference>
<dbReference type="Gene3D" id="3.30.530.20">
    <property type="match status" value="1"/>
</dbReference>
<dbReference type="InterPro" id="IPR023393">
    <property type="entry name" value="START-like_dom_sf"/>
</dbReference>
<evidence type="ECO:0008006" key="3">
    <source>
        <dbReference type="Google" id="ProtNLM"/>
    </source>
</evidence>
<evidence type="ECO:0000313" key="2">
    <source>
        <dbReference type="Proteomes" id="UP000683511"/>
    </source>
</evidence>
<evidence type="ECO:0000313" key="1">
    <source>
        <dbReference type="EMBL" id="QXE24321.1"/>
    </source>
</evidence>
<dbReference type="Pfam" id="PF10604">
    <property type="entry name" value="Polyketide_cyc2"/>
    <property type="match status" value="1"/>
</dbReference>
<dbReference type="RefSeq" id="WP_190604352.1">
    <property type="nucleotide sequence ID" value="NZ_CP021056.1"/>
</dbReference>
<name>A0A975T8R5_9NOST</name>
<sequence>MTKYNFITTWIIEAPREKVWSAIINYPTWPSWWKYVKSVIPVQESHRFTWTTPLLYQLAFDSQITRIEPPKLMELVAKGDVDGIGLWELESVETGTLVRYTWTVETTKLWMNILALLIRPLMEWNHNVIMQEGGEALARLLDAKLISAQAGNKF</sequence>
<protein>
    <recommendedName>
        <fullName evidence="3">Polyketide cyclase</fullName>
    </recommendedName>
</protein>
<organism evidence="1 2">
    <name type="scientific">Richelia sinica FACHB-800</name>
    <dbReference type="NCBI Taxonomy" id="1357546"/>
    <lineage>
        <taxon>Bacteria</taxon>
        <taxon>Bacillati</taxon>
        <taxon>Cyanobacteriota</taxon>
        <taxon>Cyanophyceae</taxon>
        <taxon>Nostocales</taxon>
        <taxon>Nostocaceae</taxon>
        <taxon>Richelia</taxon>
    </lineage>
</organism>
<dbReference type="SUPFAM" id="SSF55961">
    <property type="entry name" value="Bet v1-like"/>
    <property type="match status" value="1"/>
</dbReference>
<reference evidence="1" key="1">
    <citation type="submission" date="2017-04" db="EMBL/GenBank/DDBJ databases">
        <title>Genome deletions in a multicellular cyanobacterial endosymbiont for morphological adaptation in marine diatoms.</title>
        <authorList>
            <person name="Wang Y."/>
            <person name="Gao H."/>
            <person name="Li R."/>
            <person name="Xu X."/>
        </authorList>
    </citation>
    <scope>NUCLEOTIDE SEQUENCE</scope>
    <source>
        <strain evidence="1">FACHB 800</strain>
    </source>
</reference>
<keyword evidence="2" id="KW-1185">Reference proteome</keyword>
<dbReference type="EMBL" id="CP021056">
    <property type="protein sequence ID" value="QXE24321.1"/>
    <property type="molecule type" value="Genomic_DNA"/>
</dbReference>
<gene>
    <name evidence="1" type="ORF">B6N60_03026</name>
</gene>
<dbReference type="Proteomes" id="UP000683511">
    <property type="component" value="Chromosome"/>
</dbReference>